<feature type="chain" id="PRO_5046557600" evidence="1">
    <location>
        <begin position="26"/>
        <end position="113"/>
    </location>
</feature>
<comment type="caution">
    <text evidence="2">The sequence shown here is derived from an EMBL/GenBank/DDBJ whole genome shotgun (WGS) entry which is preliminary data.</text>
</comment>
<dbReference type="Proteomes" id="UP001596422">
    <property type="component" value="Unassembled WGS sequence"/>
</dbReference>
<dbReference type="PIRSF" id="PIRSF025560">
    <property type="entry name" value="UCP025560"/>
    <property type="match status" value="1"/>
</dbReference>
<dbReference type="EMBL" id="JBHSWE010000001">
    <property type="protein sequence ID" value="MFC6669315.1"/>
    <property type="molecule type" value="Genomic_DNA"/>
</dbReference>
<reference evidence="3" key="1">
    <citation type="journal article" date="2019" name="Int. J. Syst. Evol. Microbiol.">
        <title>The Global Catalogue of Microorganisms (GCM) 10K type strain sequencing project: providing services to taxonomists for standard genome sequencing and annotation.</title>
        <authorList>
            <consortium name="The Broad Institute Genomics Platform"/>
            <consortium name="The Broad Institute Genome Sequencing Center for Infectious Disease"/>
            <person name="Wu L."/>
            <person name="Ma J."/>
        </authorList>
    </citation>
    <scope>NUCLEOTIDE SEQUENCE [LARGE SCALE GENOMIC DNA]</scope>
    <source>
        <strain evidence="3">NBRC 111756</strain>
    </source>
</reference>
<gene>
    <name evidence="2" type="ORF">ACFQDL_03780</name>
</gene>
<evidence type="ECO:0000313" key="3">
    <source>
        <dbReference type="Proteomes" id="UP001596422"/>
    </source>
</evidence>
<evidence type="ECO:0000256" key="1">
    <source>
        <dbReference type="SAM" id="SignalP"/>
    </source>
</evidence>
<name>A0ABW1ZVV5_9GAMM</name>
<keyword evidence="1" id="KW-0732">Signal</keyword>
<dbReference type="RefSeq" id="WP_379907882.1">
    <property type="nucleotide sequence ID" value="NZ_JBHSWE010000001.1"/>
</dbReference>
<dbReference type="Pfam" id="PF07027">
    <property type="entry name" value="DUF1318"/>
    <property type="match status" value="1"/>
</dbReference>
<keyword evidence="3" id="KW-1185">Reference proteome</keyword>
<accession>A0ABW1ZVV5</accession>
<protein>
    <submittedName>
        <fullName evidence="2">YdbL family protein</fullName>
    </submittedName>
</protein>
<sequence length="113" mass="12380">MKKTLKHLLAMMGLALSLLALPAWALSLDEAKDQGLVGEQVNGYLGIVVDSPDSALRSLVADINRQRKEAYQDSAKSAGVELRIIELRIGQRLQQKAAPGHYIQSQGGSWQRK</sequence>
<feature type="signal peptide" evidence="1">
    <location>
        <begin position="1"/>
        <end position="25"/>
    </location>
</feature>
<dbReference type="InterPro" id="IPR008309">
    <property type="entry name" value="YdbL"/>
</dbReference>
<organism evidence="2 3">
    <name type="scientific">Marinobacterium aestuariivivens</name>
    <dbReference type="NCBI Taxonomy" id="1698799"/>
    <lineage>
        <taxon>Bacteria</taxon>
        <taxon>Pseudomonadati</taxon>
        <taxon>Pseudomonadota</taxon>
        <taxon>Gammaproteobacteria</taxon>
        <taxon>Oceanospirillales</taxon>
        <taxon>Oceanospirillaceae</taxon>
        <taxon>Marinobacterium</taxon>
    </lineage>
</organism>
<proteinExistence type="predicted"/>
<evidence type="ECO:0000313" key="2">
    <source>
        <dbReference type="EMBL" id="MFC6669315.1"/>
    </source>
</evidence>